<dbReference type="EMBL" id="AUSI01000043">
    <property type="protein sequence ID" value="EQK94279.1"/>
    <property type="molecule type" value="Genomic_DNA"/>
</dbReference>
<protein>
    <submittedName>
        <fullName evidence="1">Uncharacterized protein</fullName>
    </submittedName>
</protein>
<dbReference type="AlphaFoldDB" id="A0AB33Z5B3"/>
<sequence length="43" mass="4555">MLACSLISSLACLTPLLSSSMILSVLLLKCDFCALSSKFLLGF</sequence>
<evidence type="ECO:0000313" key="1">
    <source>
        <dbReference type="EMBL" id="EQK94279.1"/>
    </source>
</evidence>
<organism evidence="1 2">
    <name type="scientific">Helicobacter pylori UM037</name>
    <dbReference type="NCBI Taxonomy" id="1321939"/>
    <lineage>
        <taxon>Bacteria</taxon>
        <taxon>Pseudomonadati</taxon>
        <taxon>Campylobacterota</taxon>
        <taxon>Epsilonproteobacteria</taxon>
        <taxon>Campylobacterales</taxon>
        <taxon>Helicobacteraceae</taxon>
        <taxon>Helicobacter</taxon>
    </lineage>
</organism>
<evidence type="ECO:0000313" key="2">
    <source>
        <dbReference type="Proteomes" id="UP000015893"/>
    </source>
</evidence>
<dbReference type="Proteomes" id="UP000015893">
    <property type="component" value="Unassembled WGS sequence"/>
</dbReference>
<accession>A0AB33Z5B3</accession>
<proteinExistence type="predicted"/>
<gene>
    <name evidence="1" type="ORF">N198_08615</name>
</gene>
<comment type="caution">
    <text evidence="1">The sequence shown here is derived from an EMBL/GenBank/DDBJ whole genome shotgun (WGS) entry which is preliminary data.</text>
</comment>
<reference evidence="1 2" key="1">
    <citation type="journal article" date="2013" name="Genome Announc.">
        <title>Multiple genome sequences of Helicobacter pylori strains of diverse disease and antibiotic resistance backgrounds from Malaysia.</title>
        <authorList>
            <person name="Rehvathy V."/>
            <person name="Tan M.H."/>
            <person name="Gunaletchumy S.P."/>
            <person name="Teh X."/>
            <person name="Wang S."/>
            <person name="Baybayan P."/>
            <person name="Singh S."/>
            <person name="Ashby M."/>
            <person name="Kaakoush N.O."/>
            <person name="Mitchell H.M."/>
            <person name="Croft L.J."/>
            <person name="Goh K.L."/>
            <person name="Loke M.F."/>
            <person name="Vadivelu J."/>
        </authorList>
    </citation>
    <scope>NUCLEOTIDE SEQUENCE [LARGE SCALE GENOMIC DNA]</scope>
    <source>
        <strain evidence="1 2">UM037</strain>
    </source>
</reference>
<name>A0AB33Z5B3_HELPX</name>